<keyword evidence="4 5" id="KW-0472">Membrane</keyword>
<gene>
    <name evidence="7" type="ORF">B0H41_002948</name>
</gene>
<evidence type="ECO:0000256" key="4">
    <source>
        <dbReference type="ARBA" id="ARBA00023136"/>
    </source>
</evidence>
<dbReference type="EMBL" id="JABSWW010000001">
    <property type="protein sequence ID" value="NRT89269.1"/>
    <property type="molecule type" value="Genomic_DNA"/>
</dbReference>
<dbReference type="Proteomes" id="UP001193748">
    <property type="component" value="Unassembled WGS sequence"/>
</dbReference>
<feature type="transmembrane region" description="Helical" evidence="5">
    <location>
        <begin position="17"/>
        <end position="33"/>
    </location>
</feature>
<feature type="transmembrane region" description="Helical" evidence="5">
    <location>
        <begin position="67"/>
        <end position="86"/>
    </location>
</feature>
<protein>
    <submittedName>
        <fullName evidence="7">O-antigen ligase</fullName>
    </submittedName>
</protein>
<dbReference type="InterPro" id="IPR007016">
    <property type="entry name" value="O-antigen_ligase-rel_domated"/>
</dbReference>
<evidence type="ECO:0000256" key="2">
    <source>
        <dbReference type="ARBA" id="ARBA00022692"/>
    </source>
</evidence>
<reference evidence="7" key="2">
    <citation type="journal article" date="2022" name="Nat. Biotechnol.">
        <title>Carbon-negative production of acetone and isopropanol by gas fermentation at industrial pilot scale.</title>
        <authorList>
            <person name="Liew F.E."/>
            <person name="Nogle R."/>
            <person name="Abdalla T."/>
            <person name="Rasor B.J."/>
            <person name="Canter C."/>
            <person name="Jensen R.O."/>
            <person name="Wang L."/>
            <person name="Strutz J."/>
            <person name="Chirania P."/>
            <person name="De Tissera S."/>
            <person name="Mueller A.P."/>
            <person name="Ruan Z."/>
            <person name="Gao A."/>
            <person name="Tran L."/>
            <person name="Engle N.L."/>
            <person name="Bromley J.C."/>
            <person name="Daniell J."/>
            <person name="Conrado R."/>
            <person name="Tschaplinski T.J."/>
            <person name="Giannone R.J."/>
            <person name="Hettich R.L."/>
            <person name="Karim A.S."/>
            <person name="Simpson S.D."/>
            <person name="Brown S.D."/>
            <person name="Leang C."/>
            <person name="Jewett M.C."/>
            <person name="Kopke M."/>
        </authorList>
    </citation>
    <scope>NUCLEOTIDE SEQUENCE</scope>
    <source>
        <strain evidence="7">DJ080</strain>
    </source>
</reference>
<reference evidence="7" key="1">
    <citation type="submission" date="2020-05" db="EMBL/GenBank/DDBJ databases">
        <authorList>
            <person name="Brown S."/>
            <person name="Huntemann M."/>
            <person name="Clum A."/>
            <person name="Spunde A."/>
            <person name="Palaniappan K."/>
            <person name="Ritter S."/>
            <person name="Mikhailova N."/>
            <person name="Chen I.-M."/>
            <person name="Stamatis D."/>
            <person name="Reddy T."/>
            <person name="O'Malley R."/>
            <person name="Daum C."/>
            <person name="Shapiro N."/>
            <person name="Ivanova N."/>
            <person name="Kyrpides N."/>
            <person name="Woyke T."/>
        </authorList>
    </citation>
    <scope>NUCLEOTIDE SEQUENCE</scope>
    <source>
        <strain evidence="7">DJ080</strain>
    </source>
</reference>
<feature type="transmembrane region" description="Helical" evidence="5">
    <location>
        <begin position="403"/>
        <end position="418"/>
    </location>
</feature>
<dbReference type="PANTHER" id="PTHR37422">
    <property type="entry name" value="TEICHURONIC ACID BIOSYNTHESIS PROTEIN TUAE"/>
    <property type="match status" value="1"/>
</dbReference>
<feature type="transmembrane region" description="Helical" evidence="5">
    <location>
        <begin position="98"/>
        <end position="116"/>
    </location>
</feature>
<comment type="caution">
    <text evidence="7">The sequence shown here is derived from an EMBL/GenBank/DDBJ whole genome shotgun (WGS) entry which is preliminary data.</text>
</comment>
<feature type="domain" description="O-antigen ligase-related" evidence="6">
    <location>
        <begin position="206"/>
        <end position="360"/>
    </location>
</feature>
<feature type="transmembrane region" description="Helical" evidence="5">
    <location>
        <begin position="171"/>
        <end position="192"/>
    </location>
</feature>
<evidence type="ECO:0000259" key="6">
    <source>
        <dbReference type="Pfam" id="PF04932"/>
    </source>
</evidence>
<dbReference type="Pfam" id="PF04932">
    <property type="entry name" value="Wzy_C"/>
    <property type="match status" value="1"/>
</dbReference>
<dbReference type="GO" id="GO:0016874">
    <property type="term" value="F:ligase activity"/>
    <property type="evidence" value="ECO:0007669"/>
    <property type="project" value="UniProtKB-KW"/>
</dbReference>
<feature type="transmembrane region" description="Helical" evidence="5">
    <location>
        <begin position="345"/>
        <end position="369"/>
    </location>
</feature>
<sequence>MENKSEKFNFMNQLDKRKSYILFIAFIIVLLFVLRRNKAYVFVLMTISIFSLFKYDPISKVNKISRLFSFFWIYYLLTTLLNFYINPQYFSIDAFYEFIGRCSIIFSTCILITIAKENYDYYFILFRNFGLLLCVLGLIEFITHNSLFYSITTVDTKDWQLAVFGTSQFRIFTIFLHPIVYGMFLVILYWVIRNYPIKNYYLNKVFILLIVINLFATQSRSAWIPFVVTNIIDLLVKKNKNNASLNLKIIFRRYIFCCITLMAIIVFREQIIQAINSIIIRFNLVLDPNSIDGSRTQRLGALQNVCSYILENPMKALLGNGLGYSKIFMINHPVNVGFNTVDNQYLTSILEAGIVGLSFLIAILCTILINIKKYYVSRSNKVAIMSIVTIYFCMYFYEGFNWYSTLYLLTVFIGMINEKQSYKIYMK</sequence>
<keyword evidence="2 5" id="KW-0812">Transmembrane</keyword>
<dbReference type="GO" id="GO:0016020">
    <property type="term" value="C:membrane"/>
    <property type="evidence" value="ECO:0007669"/>
    <property type="project" value="UniProtKB-SubCell"/>
</dbReference>
<proteinExistence type="predicted"/>
<evidence type="ECO:0000256" key="3">
    <source>
        <dbReference type="ARBA" id="ARBA00022989"/>
    </source>
</evidence>
<keyword evidence="3 5" id="KW-1133">Transmembrane helix</keyword>
<dbReference type="PANTHER" id="PTHR37422:SF17">
    <property type="entry name" value="O-ANTIGEN LIGASE"/>
    <property type="match status" value="1"/>
</dbReference>
<feature type="transmembrane region" description="Helical" evidence="5">
    <location>
        <begin position="128"/>
        <end position="151"/>
    </location>
</feature>
<organism evidence="7 8">
    <name type="scientific">Clostridium beijerinckii</name>
    <name type="common">Clostridium MP</name>
    <dbReference type="NCBI Taxonomy" id="1520"/>
    <lineage>
        <taxon>Bacteria</taxon>
        <taxon>Bacillati</taxon>
        <taxon>Bacillota</taxon>
        <taxon>Clostridia</taxon>
        <taxon>Eubacteriales</taxon>
        <taxon>Clostridiaceae</taxon>
        <taxon>Clostridium</taxon>
    </lineage>
</organism>
<evidence type="ECO:0000313" key="7">
    <source>
        <dbReference type="EMBL" id="NRT89269.1"/>
    </source>
</evidence>
<comment type="subcellular location">
    <subcellularLocation>
        <location evidence="1">Membrane</location>
        <topology evidence="1">Multi-pass membrane protein</topology>
    </subcellularLocation>
</comment>
<evidence type="ECO:0000313" key="8">
    <source>
        <dbReference type="Proteomes" id="UP001193748"/>
    </source>
</evidence>
<feature type="transmembrane region" description="Helical" evidence="5">
    <location>
        <begin position="39"/>
        <end position="55"/>
    </location>
</feature>
<keyword evidence="7" id="KW-0436">Ligase</keyword>
<evidence type="ECO:0000256" key="5">
    <source>
        <dbReference type="SAM" id="Phobius"/>
    </source>
</evidence>
<name>A0AAX0B215_CLOBE</name>
<feature type="transmembrane region" description="Helical" evidence="5">
    <location>
        <begin position="199"/>
        <end position="216"/>
    </location>
</feature>
<dbReference type="InterPro" id="IPR051533">
    <property type="entry name" value="WaaL-like"/>
</dbReference>
<dbReference type="RefSeq" id="WP_077842857.1">
    <property type="nucleotide sequence ID" value="NZ_CP107022.1"/>
</dbReference>
<dbReference type="AlphaFoldDB" id="A0AAX0B215"/>
<accession>A0AAX0B215</accession>
<feature type="transmembrane region" description="Helical" evidence="5">
    <location>
        <begin position="249"/>
        <end position="267"/>
    </location>
</feature>
<evidence type="ECO:0000256" key="1">
    <source>
        <dbReference type="ARBA" id="ARBA00004141"/>
    </source>
</evidence>